<dbReference type="OrthoDB" id="408743at2759"/>
<evidence type="ECO:0000259" key="2">
    <source>
        <dbReference type="Pfam" id="PF02668"/>
    </source>
</evidence>
<feature type="domain" description="TauD/TfdA-like" evidence="2">
    <location>
        <begin position="79"/>
        <end position="377"/>
    </location>
</feature>
<reference evidence="3 4" key="1">
    <citation type="journal article" date="2016" name="Proc. Natl. Acad. Sci. U.S.A.">
        <title>Comparative genomics of biotechnologically important yeasts.</title>
        <authorList>
            <person name="Riley R."/>
            <person name="Haridas S."/>
            <person name="Wolfe K.H."/>
            <person name="Lopes M.R."/>
            <person name="Hittinger C.T."/>
            <person name="Goeker M."/>
            <person name="Salamov A.A."/>
            <person name="Wisecaver J.H."/>
            <person name="Long T.M."/>
            <person name="Calvey C.H."/>
            <person name="Aerts A.L."/>
            <person name="Barry K.W."/>
            <person name="Choi C."/>
            <person name="Clum A."/>
            <person name="Coughlan A.Y."/>
            <person name="Deshpande S."/>
            <person name="Douglass A.P."/>
            <person name="Hanson S.J."/>
            <person name="Klenk H.-P."/>
            <person name="LaButti K.M."/>
            <person name="Lapidus A."/>
            <person name="Lindquist E.A."/>
            <person name="Lipzen A.M."/>
            <person name="Meier-Kolthoff J.P."/>
            <person name="Ohm R.A."/>
            <person name="Otillar R.P."/>
            <person name="Pangilinan J.L."/>
            <person name="Peng Y."/>
            <person name="Rokas A."/>
            <person name="Rosa C.A."/>
            <person name="Scheuner C."/>
            <person name="Sibirny A.A."/>
            <person name="Slot J.C."/>
            <person name="Stielow J.B."/>
            <person name="Sun H."/>
            <person name="Kurtzman C.P."/>
            <person name="Blackwell M."/>
            <person name="Grigoriev I.V."/>
            <person name="Jeffries T.W."/>
        </authorList>
    </citation>
    <scope>NUCLEOTIDE SEQUENCE [LARGE SCALE GENOMIC DNA]</scope>
    <source>
        <strain evidence="3 4">NRRL Y-2026</strain>
    </source>
</reference>
<proteinExistence type="predicted"/>
<dbReference type="STRING" id="763406.A0A1E3NDI9"/>
<dbReference type="GO" id="GO:0016491">
    <property type="term" value="F:oxidoreductase activity"/>
    <property type="evidence" value="ECO:0007669"/>
    <property type="project" value="UniProtKB-KW"/>
</dbReference>
<keyword evidence="1" id="KW-0560">Oxidoreductase</keyword>
<evidence type="ECO:0000313" key="4">
    <source>
        <dbReference type="Proteomes" id="UP000094455"/>
    </source>
</evidence>
<dbReference type="RefSeq" id="XP_019015300.1">
    <property type="nucleotide sequence ID" value="XM_019162005.1"/>
</dbReference>
<dbReference type="GeneID" id="30178692"/>
<dbReference type="EMBL" id="KV454008">
    <property type="protein sequence ID" value="ODQ44187.1"/>
    <property type="molecule type" value="Genomic_DNA"/>
</dbReference>
<dbReference type="InterPro" id="IPR050411">
    <property type="entry name" value="AlphaKG_dependent_hydroxylases"/>
</dbReference>
<dbReference type="PANTHER" id="PTHR10696">
    <property type="entry name" value="GAMMA-BUTYROBETAINE HYDROXYLASE-RELATED"/>
    <property type="match status" value="1"/>
</dbReference>
<accession>A0A1E3NDI9</accession>
<dbReference type="InterPro" id="IPR042098">
    <property type="entry name" value="TauD-like_sf"/>
</dbReference>
<keyword evidence="4" id="KW-1185">Reference proteome</keyword>
<dbReference type="Gene3D" id="3.60.130.10">
    <property type="entry name" value="Clavaminate synthase-like"/>
    <property type="match status" value="1"/>
</dbReference>
<evidence type="ECO:0000256" key="1">
    <source>
        <dbReference type="ARBA" id="ARBA00023002"/>
    </source>
</evidence>
<evidence type="ECO:0000313" key="3">
    <source>
        <dbReference type="EMBL" id="ODQ44187.1"/>
    </source>
</evidence>
<organism evidence="3 4">
    <name type="scientific">Pichia membranifaciens NRRL Y-2026</name>
    <dbReference type="NCBI Taxonomy" id="763406"/>
    <lineage>
        <taxon>Eukaryota</taxon>
        <taxon>Fungi</taxon>
        <taxon>Dikarya</taxon>
        <taxon>Ascomycota</taxon>
        <taxon>Saccharomycotina</taxon>
        <taxon>Pichiomycetes</taxon>
        <taxon>Pichiales</taxon>
        <taxon>Pichiaceae</taxon>
        <taxon>Pichia</taxon>
    </lineage>
</organism>
<dbReference type="SUPFAM" id="SSF51197">
    <property type="entry name" value="Clavaminate synthase-like"/>
    <property type="match status" value="1"/>
</dbReference>
<dbReference type="AlphaFoldDB" id="A0A1E3NDI9"/>
<gene>
    <name evidence="3" type="ORF">PICMEDRAFT_18449</name>
</gene>
<name>A0A1E3NDI9_9ASCO</name>
<protein>
    <recommendedName>
        <fullName evidence="2">TauD/TfdA-like domain-containing protein</fullName>
    </recommendedName>
</protein>
<dbReference type="Pfam" id="PF02668">
    <property type="entry name" value="TauD"/>
    <property type="match status" value="1"/>
</dbReference>
<sequence length="397" mass="45148">MTVFEGIESYQEGSPEVTGIYNGTVIKFSKVALPGGRVVRGVDFPVALKLTFTDLEGNCVKEDDKSLYSSIGKFVYELSSQHDYFKKLVRKHGALAIKGLGSTNPENFATFVDQLAKGSELVQYEQNGVAHPRQNIAKNVTTVNKSTGFKRLYAHQEFSRFKQYPSILTFFAKVPAENGGNETLTHGGELFDKVNEKYPEFVRKTLEKGIYLTQTWPYEKDLGDGLTYSWKATHSFGKLIEDGDDLETQKAKAAKVCTEKVVEDFEWTSDNGLKLNEHTQPMRIHPYTKKPVLFSSLPTYHQKYKHELKHASDPSSVDPPITYDDGEEIPMKYLDYMLDQSIELCFEYKFEPGDIVFVDNYQTYHGRTAYGSQTREVLASFWDDVEKNKLLPPILQL</sequence>
<dbReference type="PANTHER" id="PTHR10696:SF21">
    <property type="entry name" value="TAUD_TFDA-LIKE DOMAIN-CONTAINING PROTEIN"/>
    <property type="match status" value="1"/>
</dbReference>
<dbReference type="Proteomes" id="UP000094455">
    <property type="component" value="Unassembled WGS sequence"/>
</dbReference>
<dbReference type="InterPro" id="IPR003819">
    <property type="entry name" value="TauD/TfdA-like"/>
</dbReference>